<dbReference type="AlphaFoldDB" id="A0A2T3AR43"/>
<name>A0A2T3AR43_AMORE</name>
<gene>
    <name evidence="1" type="ORF">M430DRAFT_37496</name>
</gene>
<dbReference type="EMBL" id="KZ679018">
    <property type="protein sequence ID" value="PSS08734.1"/>
    <property type="molecule type" value="Genomic_DNA"/>
</dbReference>
<evidence type="ECO:0000313" key="2">
    <source>
        <dbReference type="Proteomes" id="UP000241818"/>
    </source>
</evidence>
<accession>A0A2T3AR43</accession>
<proteinExistence type="predicted"/>
<sequence length="87" mass="9761">MKSIHNIPGVLSAACSFPVISSSRRSKIFLVSRTCMLWLEAQYEASPHAIHEAYRIHHCSPTISLTHLILKFSSRSRPTPSSRNNSI</sequence>
<keyword evidence="2" id="KW-1185">Reference proteome</keyword>
<protein>
    <submittedName>
        <fullName evidence="1">Uncharacterized protein</fullName>
    </submittedName>
</protein>
<dbReference type="Proteomes" id="UP000241818">
    <property type="component" value="Unassembled WGS sequence"/>
</dbReference>
<organism evidence="1 2">
    <name type="scientific">Amorphotheca resinae ATCC 22711</name>
    <dbReference type="NCBI Taxonomy" id="857342"/>
    <lineage>
        <taxon>Eukaryota</taxon>
        <taxon>Fungi</taxon>
        <taxon>Dikarya</taxon>
        <taxon>Ascomycota</taxon>
        <taxon>Pezizomycotina</taxon>
        <taxon>Leotiomycetes</taxon>
        <taxon>Helotiales</taxon>
        <taxon>Amorphothecaceae</taxon>
        <taxon>Amorphotheca</taxon>
    </lineage>
</organism>
<dbReference type="GeneID" id="36575213"/>
<reference evidence="1 2" key="1">
    <citation type="journal article" date="2018" name="New Phytol.">
        <title>Comparative genomics and transcriptomics depict ericoid mycorrhizal fungi as versatile saprotrophs and plant mutualists.</title>
        <authorList>
            <person name="Martino E."/>
            <person name="Morin E."/>
            <person name="Grelet G.A."/>
            <person name="Kuo A."/>
            <person name="Kohler A."/>
            <person name="Daghino S."/>
            <person name="Barry K.W."/>
            <person name="Cichocki N."/>
            <person name="Clum A."/>
            <person name="Dockter R.B."/>
            <person name="Hainaut M."/>
            <person name="Kuo R.C."/>
            <person name="LaButti K."/>
            <person name="Lindahl B.D."/>
            <person name="Lindquist E.A."/>
            <person name="Lipzen A."/>
            <person name="Khouja H.R."/>
            <person name="Magnuson J."/>
            <person name="Murat C."/>
            <person name="Ohm R.A."/>
            <person name="Singer S.W."/>
            <person name="Spatafora J.W."/>
            <person name="Wang M."/>
            <person name="Veneault-Fourrey C."/>
            <person name="Henrissat B."/>
            <person name="Grigoriev I.V."/>
            <person name="Martin F.M."/>
            <person name="Perotto S."/>
        </authorList>
    </citation>
    <scope>NUCLEOTIDE SEQUENCE [LARGE SCALE GENOMIC DNA]</scope>
    <source>
        <strain evidence="1 2">ATCC 22711</strain>
    </source>
</reference>
<dbReference type="RefSeq" id="XP_024717132.1">
    <property type="nucleotide sequence ID" value="XM_024867132.1"/>
</dbReference>
<dbReference type="InParanoid" id="A0A2T3AR43"/>
<evidence type="ECO:0000313" key="1">
    <source>
        <dbReference type="EMBL" id="PSS08734.1"/>
    </source>
</evidence>
<feature type="non-terminal residue" evidence="1">
    <location>
        <position position="1"/>
    </location>
</feature>
<dbReference type="PROSITE" id="PS51257">
    <property type="entry name" value="PROKAR_LIPOPROTEIN"/>
    <property type="match status" value="1"/>
</dbReference>